<dbReference type="EMBL" id="CM016762">
    <property type="protein sequence ID" value="TMS33433.1"/>
    <property type="molecule type" value="Genomic_DNA"/>
</dbReference>
<comment type="caution">
    <text evidence="1">The sequence shown here is derived from an EMBL/GenBank/DDBJ whole genome shotgun (WGS) entry which is preliminary data.</text>
</comment>
<dbReference type="AlphaFoldDB" id="A0A4V6I710"/>
<reference evidence="1 2" key="2">
    <citation type="journal article" date="2019" name="G3 (Bethesda)">
        <title>Hybrid Assembly of the Genome of the Entomopathogenic Nematode Steinernema carpocapsae Identifies the X-Chromosome.</title>
        <authorList>
            <person name="Serra L."/>
            <person name="Macchietto M."/>
            <person name="Macias-Munoz A."/>
            <person name="McGill C.J."/>
            <person name="Rodriguez I.M."/>
            <person name="Rodriguez B."/>
            <person name="Murad R."/>
            <person name="Mortazavi A."/>
        </authorList>
    </citation>
    <scope>NUCLEOTIDE SEQUENCE [LARGE SCALE GENOMIC DNA]</scope>
    <source>
        <strain evidence="1 2">ALL</strain>
    </source>
</reference>
<reference evidence="1 2" key="1">
    <citation type="journal article" date="2015" name="Genome Biol.">
        <title>Comparative genomics of Steinernema reveals deeply conserved gene regulatory networks.</title>
        <authorList>
            <person name="Dillman A.R."/>
            <person name="Macchietto M."/>
            <person name="Porter C.F."/>
            <person name="Rogers A."/>
            <person name="Williams B."/>
            <person name="Antoshechkin I."/>
            <person name="Lee M.M."/>
            <person name="Goodwin Z."/>
            <person name="Lu X."/>
            <person name="Lewis E.E."/>
            <person name="Goodrich-Blair H."/>
            <person name="Stock S.P."/>
            <person name="Adams B.J."/>
            <person name="Sternberg P.W."/>
            <person name="Mortazavi A."/>
        </authorList>
    </citation>
    <scope>NUCLEOTIDE SEQUENCE [LARGE SCALE GENOMIC DNA]</scope>
    <source>
        <strain evidence="1 2">ALL</strain>
    </source>
</reference>
<organism evidence="1 2">
    <name type="scientific">Steinernema carpocapsae</name>
    <name type="common">Entomopathogenic nematode</name>
    <dbReference type="NCBI Taxonomy" id="34508"/>
    <lineage>
        <taxon>Eukaryota</taxon>
        <taxon>Metazoa</taxon>
        <taxon>Ecdysozoa</taxon>
        <taxon>Nematoda</taxon>
        <taxon>Chromadorea</taxon>
        <taxon>Rhabditida</taxon>
        <taxon>Tylenchina</taxon>
        <taxon>Panagrolaimomorpha</taxon>
        <taxon>Strongyloidoidea</taxon>
        <taxon>Steinernematidae</taxon>
        <taxon>Steinernema</taxon>
    </lineage>
</organism>
<keyword evidence="2" id="KW-1185">Reference proteome</keyword>
<accession>A0A4V6I710</accession>
<proteinExistence type="predicted"/>
<dbReference type="Proteomes" id="UP000298663">
    <property type="component" value="Chromosome X"/>
</dbReference>
<evidence type="ECO:0000313" key="1">
    <source>
        <dbReference type="EMBL" id="TMS33433.1"/>
    </source>
</evidence>
<evidence type="ECO:0000313" key="2">
    <source>
        <dbReference type="Proteomes" id="UP000298663"/>
    </source>
</evidence>
<sequence>MTVRGSNRALTEVQNAGTDEIEMPNEHLTFTVWFADRFGTHGATAAVEFTFASRGLPLIFGFDGWGMVVYELEACFGRFCRFLAFSQTKIGILAARRCPKLLKSCASRWA</sequence>
<protein>
    <submittedName>
        <fullName evidence="1">Uncharacterized protein</fullName>
    </submittedName>
</protein>
<gene>
    <name evidence="1" type="ORF">L596_001175</name>
</gene>
<dbReference type="EMBL" id="AZBU02000001">
    <property type="protein sequence ID" value="TMS33433.1"/>
    <property type="molecule type" value="Genomic_DNA"/>
</dbReference>
<name>A0A4V6I710_STECR</name>